<dbReference type="InterPro" id="IPR027417">
    <property type="entry name" value="P-loop_NTPase"/>
</dbReference>
<protein>
    <recommendedName>
        <fullName evidence="6">F-box domain-containing protein</fullName>
    </recommendedName>
</protein>
<dbReference type="GO" id="GO:0043138">
    <property type="term" value="F:3'-5' DNA helicase activity"/>
    <property type="evidence" value="ECO:0007669"/>
    <property type="project" value="TreeGrafter"/>
</dbReference>
<keyword evidence="1" id="KW-0547">Nucleotide-binding</keyword>
<dbReference type="Pfam" id="PF12937">
    <property type="entry name" value="F-box-like"/>
    <property type="match status" value="1"/>
</dbReference>
<dbReference type="Gene3D" id="1.20.1280.50">
    <property type="match status" value="1"/>
</dbReference>
<dbReference type="InterPro" id="IPR014017">
    <property type="entry name" value="DNA_helicase_UvrD-like_C"/>
</dbReference>
<feature type="compositionally biased region" description="Basic residues" evidence="5">
    <location>
        <begin position="1"/>
        <end position="11"/>
    </location>
</feature>
<dbReference type="GO" id="GO:0000724">
    <property type="term" value="P:double-strand break repair via homologous recombination"/>
    <property type="evidence" value="ECO:0007669"/>
    <property type="project" value="TreeGrafter"/>
</dbReference>
<dbReference type="InterPro" id="IPR000212">
    <property type="entry name" value="DNA_helicase_UvrD/REP"/>
</dbReference>
<accession>A0AAN8JL43</accession>
<feature type="region of interest" description="Disordered" evidence="5">
    <location>
        <begin position="1"/>
        <end position="33"/>
    </location>
</feature>
<feature type="compositionally biased region" description="Low complexity" evidence="5">
    <location>
        <begin position="12"/>
        <end position="21"/>
    </location>
</feature>
<evidence type="ECO:0000256" key="5">
    <source>
        <dbReference type="SAM" id="MobiDB-lite"/>
    </source>
</evidence>
<reference evidence="7 8" key="1">
    <citation type="submission" date="2024-01" db="EMBL/GenBank/DDBJ databases">
        <title>The genome of the rayed Mediterranean limpet Patella caerulea (Linnaeus, 1758).</title>
        <authorList>
            <person name="Anh-Thu Weber A."/>
            <person name="Halstead-Nussloch G."/>
        </authorList>
    </citation>
    <scope>NUCLEOTIDE SEQUENCE [LARGE SCALE GENOMIC DNA]</scope>
    <source>
        <strain evidence="7">AATW-2023a</strain>
        <tissue evidence="7">Whole specimen</tissue>
    </source>
</reference>
<evidence type="ECO:0000256" key="1">
    <source>
        <dbReference type="ARBA" id="ARBA00022741"/>
    </source>
</evidence>
<dbReference type="GO" id="GO:0031297">
    <property type="term" value="P:replication fork processing"/>
    <property type="evidence" value="ECO:0007669"/>
    <property type="project" value="TreeGrafter"/>
</dbReference>
<keyword evidence="3" id="KW-0347">Helicase</keyword>
<feature type="region of interest" description="Disordered" evidence="5">
    <location>
        <begin position="81"/>
        <end position="110"/>
    </location>
</feature>
<feature type="domain" description="F-box" evidence="6">
    <location>
        <begin position="424"/>
        <end position="478"/>
    </location>
</feature>
<dbReference type="SUPFAM" id="SSF52540">
    <property type="entry name" value="P-loop containing nucleoside triphosphate hydrolases"/>
    <property type="match status" value="1"/>
</dbReference>
<dbReference type="InterPro" id="IPR001810">
    <property type="entry name" value="F-box_dom"/>
</dbReference>
<dbReference type="PANTHER" id="PTHR11070:SF30">
    <property type="entry name" value="F-BOX DNA HELICASE 1"/>
    <property type="match status" value="1"/>
</dbReference>
<evidence type="ECO:0000256" key="2">
    <source>
        <dbReference type="ARBA" id="ARBA00022801"/>
    </source>
</evidence>
<dbReference type="Gene3D" id="3.40.50.300">
    <property type="entry name" value="P-loop containing nucleotide triphosphate hydrolases"/>
    <property type="match status" value="2"/>
</dbReference>
<sequence>MRRKVKRRRCSSKSCKSVDSSFSGEDDDDINLDKRTINKKPYSVEDNCQINPIPKEKTQQKFRAASSLLSIAGEIVNQSHHIDEQNRPTASNSAFTPQSDHRQPSEKKRRIKADVTTCFEYARKDLSAQNLSYPLKTNLHKRSKVTDVNKGLYPKTRLRKKQIDVKTQIHNTSEAFFASQFGAKTSSFSKETGFKTAASLYKDNSFTGSGSGLELNETYTQFNQSYVNQLQGNNSSIIQSKIKWPRKHKIEKNQNPITNFFTSTTVKTKSDKFDLHELSMAEYKEMNKPPPLLIPTTPSKLYSPLKRISPSIYIESPPGKKATEVKQKADVAKKLFHGQEKLYPNTKEQANSRKRKLKPKPISTLQAKSAAVFSPTVQNFMDSDDDDFENVESKDVINKAFGLVESKEILDLPEPESKRTCREKNYFEILPIEVTMNIFCRLPILDLCLNCNRVCNQWNDIISDEKFLSWKKQYFKQLKGVSGGFNIKQILTSGNMLTSSQFLLSFIRYIKDFKPITYIGGNMTECLKTHPKYNWACELIKDKATDCIKDEMCNPWSIVACLVVISESVLDVENILHCLLKTTSQCPVIDVLECFYCMATLMNAMMKRKPPSVWNGMHYRLFYAVYLFENTSISDHGMLQDAIKGSTGQQTLIKYGTGDTSVRLTHEQLRIVKYTPVEKEIIKIVAFAGTGKTTTLVRYTQLRPNLRFLLVVYNKSVCEHAKTKFPSNVTIKTGHGLAFGVTGRRYKAANKLNSYGLKVYSVAMELQNIKGENLYVRAKFVLETLNNFLSSSDKTINVDHAPSFHRNDDGVIKVIEDSSKSIYVNDAAYLWRRMKDYNDKKIGMTHDGYLKLYQLQEPQLSDYDVILIDEAQDLTPSVIDIMLQQRQTKILVGDPHQQIYSFRGAVNAMQHIPSTKTFYLTQSFRFGPEIAHVAACCLQLLKKVTEKTIVGHGKPGKITGETIGQLAIIARCNFTLFAEAVKKCCYSNMENQKVGFVGGTDGFGFPIIQDIYTLMMPSHERIAAKREIRNSFIARFKTIGDLEKYATKAMDPELLGKIKIVKTYNHNLPGHIDKILSKTIKDICVADVVFSTAHKAKGLEFSTVKVTDDYTYLGPGSSVVLGPGPVPYDESNLLYVAITRAKQALQMSPVIVKILKESGMKFETPVLSQVLKEKKLPFKCHVSGAEFQPKVFTLQKETVKLGCGTVLSGGLLSPQVLYEDCHPFKELLGEEPEDDYTDRADLRHLEMQLEEYMEFL</sequence>
<dbReference type="CDD" id="cd22095">
    <property type="entry name" value="F-box_FBXO18"/>
    <property type="match status" value="1"/>
</dbReference>
<gene>
    <name evidence="7" type="ORF">SNE40_014433</name>
</gene>
<comment type="caution">
    <text evidence="7">The sequence shown here is derived from an EMBL/GenBank/DDBJ whole genome shotgun (WGS) entry which is preliminary data.</text>
</comment>
<dbReference type="SUPFAM" id="SSF81383">
    <property type="entry name" value="F-box domain"/>
    <property type="match status" value="1"/>
</dbReference>
<evidence type="ECO:0000256" key="4">
    <source>
        <dbReference type="ARBA" id="ARBA00022840"/>
    </source>
</evidence>
<dbReference type="AlphaFoldDB" id="A0AAN8JL43"/>
<evidence type="ECO:0000313" key="8">
    <source>
        <dbReference type="Proteomes" id="UP001347796"/>
    </source>
</evidence>
<dbReference type="PROSITE" id="PS50181">
    <property type="entry name" value="FBOX"/>
    <property type="match status" value="1"/>
</dbReference>
<dbReference type="GO" id="GO:0005634">
    <property type="term" value="C:nucleus"/>
    <property type="evidence" value="ECO:0007669"/>
    <property type="project" value="TreeGrafter"/>
</dbReference>
<evidence type="ECO:0000259" key="6">
    <source>
        <dbReference type="PROSITE" id="PS50181"/>
    </source>
</evidence>
<dbReference type="Proteomes" id="UP001347796">
    <property type="component" value="Unassembled WGS sequence"/>
</dbReference>
<dbReference type="GO" id="GO:0005524">
    <property type="term" value="F:ATP binding"/>
    <property type="evidence" value="ECO:0007669"/>
    <property type="project" value="UniProtKB-KW"/>
</dbReference>
<keyword evidence="2" id="KW-0378">Hydrolase</keyword>
<keyword evidence="4" id="KW-0067">ATP-binding</keyword>
<organism evidence="7 8">
    <name type="scientific">Patella caerulea</name>
    <name type="common">Rayed Mediterranean limpet</name>
    <dbReference type="NCBI Taxonomy" id="87958"/>
    <lineage>
        <taxon>Eukaryota</taxon>
        <taxon>Metazoa</taxon>
        <taxon>Spiralia</taxon>
        <taxon>Lophotrochozoa</taxon>
        <taxon>Mollusca</taxon>
        <taxon>Gastropoda</taxon>
        <taxon>Patellogastropoda</taxon>
        <taxon>Patelloidea</taxon>
        <taxon>Patellidae</taxon>
        <taxon>Patella</taxon>
    </lineage>
</organism>
<keyword evidence="8" id="KW-1185">Reference proteome</keyword>
<dbReference type="GO" id="GO:0003677">
    <property type="term" value="F:DNA binding"/>
    <property type="evidence" value="ECO:0007669"/>
    <property type="project" value="InterPro"/>
</dbReference>
<feature type="compositionally biased region" description="Polar residues" evidence="5">
    <location>
        <begin position="87"/>
        <end position="98"/>
    </location>
</feature>
<dbReference type="Pfam" id="PF13361">
    <property type="entry name" value="UvrD_C"/>
    <property type="match status" value="1"/>
</dbReference>
<dbReference type="PANTHER" id="PTHR11070">
    <property type="entry name" value="UVRD / RECB / PCRA DNA HELICASE FAMILY MEMBER"/>
    <property type="match status" value="1"/>
</dbReference>
<name>A0AAN8JL43_PATCE</name>
<evidence type="ECO:0000313" key="7">
    <source>
        <dbReference type="EMBL" id="KAK6176078.1"/>
    </source>
</evidence>
<proteinExistence type="predicted"/>
<dbReference type="InterPro" id="IPR036047">
    <property type="entry name" value="F-box-like_dom_sf"/>
</dbReference>
<evidence type="ECO:0000256" key="3">
    <source>
        <dbReference type="ARBA" id="ARBA00022806"/>
    </source>
</evidence>
<dbReference type="GO" id="GO:0016787">
    <property type="term" value="F:hydrolase activity"/>
    <property type="evidence" value="ECO:0007669"/>
    <property type="project" value="UniProtKB-KW"/>
</dbReference>
<dbReference type="Pfam" id="PF13245">
    <property type="entry name" value="AAA_19"/>
    <property type="match status" value="1"/>
</dbReference>
<dbReference type="EMBL" id="JAZGQO010000010">
    <property type="protein sequence ID" value="KAK6176078.1"/>
    <property type="molecule type" value="Genomic_DNA"/>
</dbReference>